<reference evidence="2 3" key="1">
    <citation type="submission" date="2020-01" db="EMBL/GenBank/DDBJ databases">
        <authorList>
            <person name="Gulvik C.A."/>
            <person name="Batra D.G."/>
        </authorList>
    </citation>
    <scope>NUCLEOTIDE SEQUENCE [LARGE SCALE GENOMIC DNA]</scope>
    <source>
        <strain evidence="2 3">W9323</strain>
    </source>
</reference>
<accession>A0A7D3XI18</accession>
<evidence type="ECO:0000313" key="3">
    <source>
        <dbReference type="Proteomes" id="UP000503088"/>
    </source>
</evidence>
<dbReference type="Proteomes" id="UP000503088">
    <property type="component" value="Chromosome"/>
</dbReference>
<feature type="transmembrane region" description="Helical" evidence="1">
    <location>
        <begin position="147"/>
        <end position="168"/>
    </location>
</feature>
<keyword evidence="1" id="KW-0472">Membrane</keyword>
<feature type="transmembrane region" description="Helical" evidence="1">
    <location>
        <begin position="37"/>
        <end position="56"/>
    </location>
</feature>
<name>A0A7D3XI18_9BACL</name>
<keyword evidence="1" id="KW-0812">Transmembrane</keyword>
<evidence type="ECO:0000256" key="1">
    <source>
        <dbReference type="SAM" id="Phobius"/>
    </source>
</evidence>
<dbReference type="EMBL" id="CP048104">
    <property type="protein sequence ID" value="QKG84144.1"/>
    <property type="molecule type" value="Genomic_DNA"/>
</dbReference>
<evidence type="ECO:0000313" key="2">
    <source>
        <dbReference type="EMBL" id="QKG84144.1"/>
    </source>
</evidence>
<sequence>MIKKPSRTEFRNVLGHFKHMYFYELHRREQMEKRSQFLIPVIAGLLAAIFFLTSHVSGEMSVTFALLLFFSLAFIGGTMYWTGLYLWPRPYQTIHSSEKLKDIFLEENKETPYHFEEALLDQYAEATDYNQQINDRRNKALSMSTKFLALTVLSVSLLTLYQILKIVIYS</sequence>
<dbReference type="KEGG" id="kpul:GXN76_06410"/>
<dbReference type="AlphaFoldDB" id="A0A7D3XI18"/>
<gene>
    <name evidence="2" type="ORF">GXN76_06410</name>
</gene>
<keyword evidence="1" id="KW-1133">Transmembrane helix</keyword>
<dbReference type="RefSeq" id="WP_173221559.1">
    <property type="nucleotide sequence ID" value="NZ_CP048104.1"/>
</dbReference>
<feature type="transmembrane region" description="Helical" evidence="1">
    <location>
        <begin position="62"/>
        <end position="87"/>
    </location>
</feature>
<keyword evidence="3" id="KW-1185">Reference proteome</keyword>
<protein>
    <submittedName>
        <fullName evidence="2">Uncharacterized protein</fullName>
    </submittedName>
</protein>
<proteinExistence type="predicted"/>
<organism evidence="2 3">
    <name type="scientific">Kroppenstedtia pulmonis</name>
    <dbReference type="NCBI Taxonomy" id="1380685"/>
    <lineage>
        <taxon>Bacteria</taxon>
        <taxon>Bacillati</taxon>
        <taxon>Bacillota</taxon>
        <taxon>Bacilli</taxon>
        <taxon>Bacillales</taxon>
        <taxon>Thermoactinomycetaceae</taxon>
        <taxon>Kroppenstedtia</taxon>
    </lineage>
</organism>